<dbReference type="STRING" id="717606.PaecuDRAFT_3172"/>
<dbReference type="eggNOG" id="COG0189">
    <property type="taxonomic scope" value="Bacteria"/>
</dbReference>
<evidence type="ECO:0000313" key="1">
    <source>
        <dbReference type="EMBL" id="EFM10213.1"/>
    </source>
</evidence>
<accession>E0IBY3</accession>
<gene>
    <name evidence="1" type="ORF">PaecuDRAFT_3172</name>
</gene>
<evidence type="ECO:0008006" key="3">
    <source>
        <dbReference type="Google" id="ProtNLM"/>
    </source>
</evidence>
<dbReference type="Proteomes" id="UP000005387">
    <property type="component" value="Unassembled WGS sequence"/>
</dbReference>
<dbReference type="SUPFAM" id="SSF56059">
    <property type="entry name" value="Glutathione synthetase ATP-binding domain-like"/>
    <property type="match status" value="1"/>
</dbReference>
<keyword evidence="2" id="KW-1185">Reference proteome</keyword>
<organism evidence="1 2">
    <name type="scientific">Paenibacillus curdlanolyticus YK9</name>
    <dbReference type="NCBI Taxonomy" id="717606"/>
    <lineage>
        <taxon>Bacteria</taxon>
        <taxon>Bacillati</taxon>
        <taxon>Bacillota</taxon>
        <taxon>Bacilli</taxon>
        <taxon>Bacillales</taxon>
        <taxon>Paenibacillaceae</taxon>
        <taxon>Paenibacillus</taxon>
    </lineage>
</organism>
<dbReference type="OrthoDB" id="7869153at2"/>
<dbReference type="EMBL" id="AEDD01000008">
    <property type="protein sequence ID" value="EFM10213.1"/>
    <property type="molecule type" value="Genomic_DNA"/>
</dbReference>
<dbReference type="RefSeq" id="WP_006039160.1">
    <property type="nucleotide sequence ID" value="NZ_AEDD01000008.1"/>
</dbReference>
<protein>
    <recommendedName>
        <fullName evidence="3">ATP-grasp domain-containing protein</fullName>
    </recommendedName>
</protein>
<evidence type="ECO:0000313" key="2">
    <source>
        <dbReference type="Proteomes" id="UP000005387"/>
    </source>
</evidence>
<dbReference type="Pfam" id="PF14398">
    <property type="entry name" value="ATPgrasp_YheCD"/>
    <property type="match status" value="1"/>
</dbReference>
<name>E0IBY3_9BACL</name>
<proteinExistence type="predicted"/>
<dbReference type="AlphaFoldDB" id="E0IBY3"/>
<sequence length="383" mass="44022">MELALSDDKAAELHARRPVLAILTIEDDMLMFRGNRENFADIIRTGREMGFIVYVLTVKHLNLSKNQVKGYTFDDRAEQWHDQLFPFPDVIYNRIPLREDEVLPAVRGKIASCMKHPRTQLYNPTFFNKWNLFEWLKLSKTTKPFIPTTRRMVSRTGLTRLMRKHSFLYLKPVSGKAGKGIMTVKVLPEKQLPYRLKIQEDKKSITYNCSSIPKLWTRIRKQSLGETYIAQQGITLATVDDRRFDLRALVQKNQRGQWDITGIGARVAGTLSITTHVPRGGSIEDPEKLLTTTFGDEEARKIMIKAKNTSLLIAKQIERGSGLLLGEMSMDLGVDDTGNVWFFEANSKPMKFDEPHIRRKSLERIFHYGLYLYGKKKEKAGGV</sequence>
<dbReference type="InterPro" id="IPR026838">
    <property type="entry name" value="YheC/D"/>
</dbReference>
<reference evidence="1 2" key="1">
    <citation type="submission" date="2010-07" db="EMBL/GenBank/DDBJ databases">
        <title>The draft genome of Paenibacillus curdlanolyticus YK9.</title>
        <authorList>
            <consortium name="US DOE Joint Genome Institute (JGI-PGF)"/>
            <person name="Lucas S."/>
            <person name="Copeland A."/>
            <person name="Lapidus A."/>
            <person name="Cheng J.-F."/>
            <person name="Bruce D."/>
            <person name="Goodwin L."/>
            <person name="Pitluck S."/>
            <person name="Land M.L."/>
            <person name="Hauser L."/>
            <person name="Chang Y.-J."/>
            <person name="Jeffries C."/>
            <person name="Anderson I.J."/>
            <person name="Johnson E."/>
            <person name="Loganathan U."/>
            <person name="Mulhopadhyay B."/>
            <person name="Kyrpides N."/>
            <person name="Woyke T.J."/>
        </authorList>
    </citation>
    <scope>NUCLEOTIDE SEQUENCE [LARGE SCALE GENOMIC DNA]</scope>
    <source>
        <strain evidence="1 2">YK9</strain>
    </source>
</reference>